<dbReference type="InterPro" id="IPR001128">
    <property type="entry name" value="Cyt_P450"/>
</dbReference>
<evidence type="ECO:0000256" key="2">
    <source>
        <dbReference type="ARBA" id="ARBA00004167"/>
    </source>
</evidence>
<dbReference type="InterPro" id="IPR002401">
    <property type="entry name" value="Cyt_P450_E_grp-I"/>
</dbReference>
<evidence type="ECO:0000256" key="3">
    <source>
        <dbReference type="ARBA" id="ARBA00005179"/>
    </source>
</evidence>
<evidence type="ECO:0000256" key="8">
    <source>
        <dbReference type="ARBA" id="ARBA00022989"/>
    </source>
</evidence>
<evidence type="ECO:0000256" key="12">
    <source>
        <dbReference type="ARBA" id="ARBA00023136"/>
    </source>
</evidence>
<keyword evidence="12 14" id="KW-0472">Membrane</keyword>
<keyword evidence="9" id="KW-0560">Oxidoreductase</keyword>
<protein>
    <recommendedName>
        <fullName evidence="17">Cytochrome P450</fullName>
    </recommendedName>
</protein>
<dbReference type="PANTHER" id="PTHR46300">
    <property type="entry name" value="P450, PUTATIVE (EUROFUNG)-RELATED-RELATED"/>
    <property type="match status" value="1"/>
</dbReference>
<gene>
    <name evidence="15" type="ORF">EIP91_001107</name>
</gene>
<dbReference type="SUPFAM" id="SSF48264">
    <property type="entry name" value="Cytochrome P450"/>
    <property type="match status" value="2"/>
</dbReference>
<feature type="transmembrane region" description="Helical" evidence="14">
    <location>
        <begin position="5"/>
        <end position="22"/>
    </location>
</feature>
<dbReference type="GO" id="GO:0005506">
    <property type="term" value="F:iron ion binding"/>
    <property type="evidence" value="ECO:0007669"/>
    <property type="project" value="InterPro"/>
</dbReference>
<dbReference type="GO" id="GO:0016020">
    <property type="term" value="C:membrane"/>
    <property type="evidence" value="ECO:0007669"/>
    <property type="project" value="UniProtKB-SubCell"/>
</dbReference>
<dbReference type="GO" id="GO:0016705">
    <property type="term" value="F:oxidoreductase activity, acting on paired donors, with incorporation or reduction of molecular oxygen"/>
    <property type="evidence" value="ECO:0007669"/>
    <property type="project" value="InterPro"/>
</dbReference>
<dbReference type="PRINTS" id="PR00385">
    <property type="entry name" value="P450"/>
</dbReference>
<dbReference type="GO" id="GO:0020037">
    <property type="term" value="F:heme binding"/>
    <property type="evidence" value="ECO:0007669"/>
    <property type="project" value="InterPro"/>
</dbReference>
<comment type="subcellular location">
    <subcellularLocation>
        <location evidence="2">Membrane</location>
        <topology evidence="2">Single-pass membrane protein</topology>
    </subcellularLocation>
</comment>
<dbReference type="PRINTS" id="PR00463">
    <property type="entry name" value="EP450I"/>
</dbReference>
<keyword evidence="6 14" id="KW-0812">Transmembrane</keyword>
<evidence type="ECO:0000256" key="11">
    <source>
        <dbReference type="ARBA" id="ARBA00023033"/>
    </source>
</evidence>
<evidence type="ECO:0000256" key="9">
    <source>
        <dbReference type="ARBA" id="ARBA00023002"/>
    </source>
</evidence>
<dbReference type="Gene3D" id="1.10.630.10">
    <property type="entry name" value="Cytochrome P450"/>
    <property type="match status" value="2"/>
</dbReference>
<keyword evidence="5 13" id="KW-0349">Heme</keyword>
<dbReference type="InterPro" id="IPR050364">
    <property type="entry name" value="Cytochrome_P450_fung"/>
</dbReference>
<evidence type="ECO:0000256" key="1">
    <source>
        <dbReference type="ARBA" id="ARBA00001971"/>
    </source>
</evidence>
<proteinExistence type="inferred from homology"/>
<dbReference type="CDD" id="cd11065">
    <property type="entry name" value="CYP64-like"/>
    <property type="match status" value="2"/>
</dbReference>
<keyword evidence="11" id="KW-0503">Monooxygenase</keyword>
<comment type="similarity">
    <text evidence="4">Belongs to the cytochrome P450 family.</text>
</comment>
<accession>A0A4R0REJ7</accession>
<evidence type="ECO:0000256" key="5">
    <source>
        <dbReference type="ARBA" id="ARBA00022617"/>
    </source>
</evidence>
<dbReference type="Proteomes" id="UP000292702">
    <property type="component" value="Unassembled WGS sequence"/>
</dbReference>
<dbReference type="InterPro" id="IPR036396">
    <property type="entry name" value="Cyt_P450_sf"/>
</dbReference>
<comment type="pathway">
    <text evidence="3">Secondary metabolite biosynthesis.</text>
</comment>
<evidence type="ECO:0000256" key="14">
    <source>
        <dbReference type="SAM" id="Phobius"/>
    </source>
</evidence>
<dbReference type="STRING" id="92696.A0A4R0REJ7"/>
<evidence type="ECO:0000256" key="6">
    <source>
        <dbReference type="ARBA" id="ARBA00022692"/>
    </source>
</evidence>
<evidence type="ECO:0000256" key="13">
    <source>
        <dbReference type="PIRSR" id="PIRSR602401-1"/>
    </source>
</evidence>
<comment type="cofactor">
    <cofactor evidence="1 13">
        <name>heme</name>
        <dbReference type="ChEBI" id="CHEBI:30413"/>
    </cofactor>
</comment>
<keyword evidence="7 13" id="KW-0479">Metal-binding</keyword>
<keyword evidence="16" id="KW-1185">Reference proteome</keyword>
<dbReference type="OrthoDB" id="2789670at2759"/>
<dbReference type="AlphaFoldDB" id="A0A4R0REJ7"/>
<evidence type="ECO:0000313" key="15">
    <source>
        <dbReference type="EMBL" id="TCD66640.1"/>
    </source>
</evidence>
<evidence type="ECO:0000313" key="16">
    <source>
        <dbReference type="Proteomes" id="UP000292702"/>
    </source>
</evidence>
<organism evidence="15 16">
    <name type="scientific">Steccherinum ochraceum</name>
    <dbReference type="NCBI Taxonomy" id="92696"/>
    <lineage>
        <taxon>Eukaryota</taxon>
        <taxon>Fungi</taxon>
        <taxon>Dikarya</taxon>
        <taxon>Basidiomycota</taxon>
        <taxon>Agaricomycotina</taxon>
        <taxon>Agaricomycetes</taxon>
        <taxon>Polyporales</taxon>
        <taxon>Steccherinaceae</taxon>
        <taxon>Steccherinum</taxon>
    </lineage>
</organism>
<dbReference type="InterPro" id="IPR017972">
    <property type="entry name" value="Cyt_P450_CS"/>
</dbReference>
<evidence type="ECO:0000256" key="4">
    <source>
        <dbReference type="ARBA" id="ARBA00010617"/>
    </source>
</evidence>
<dbReference type="GO" id="GO:0004497">
    <property type="term" value="F:monooxygenase activity"/>
    <property type="evidence" value="ECO:0007669"/>
    <property type="project" value="UniProtKB-KW"/>
</dbReference>
<name>A0A4R0REJ7_9APHY</name>
<dbReference type="Pfam" id="PF00067">
    <property type="entry name" value="p450"/>
    <property type="match status" value="2"/>
</dbReference>
<reference evidence="15 16" key="1">
    <citation type="submission" date="2018-11" db="EMBL/GenBank/DDBJ databases">
        <title>Genome assembly of Steccherinum ochraceum LE-BIN_3174, the white-rot fungus of the Steccherinaceae family (The Residual Polyporoid clade, Polyporales, Basidiomycota).</title>
        <authorList>
            <person name="Fedorova T.V."/>
            <person name="Glazunova O.A."/>
            <person name="Landesman E.O."/>
            <person name="Moiseenko K.V."/>
            <person name="Psurtseva N.V."/>
            <person name="Savinova O.S."/>
            <person name="Shakhova N.V."/>
            <person name="Tyazhelova T.V."/>
            <person name="Vasina D.V."/>
        </authorList>
    </citation>
    <scope>NUCLEOTIDE SEQUENCE [LARGE SCALE GENOMIC DNA]</scope>
    <source>
        <strain evidence="15 16">LE-BIN_3174</strain>
    </source>
</reference>
<evidence type="ECO:0000256" key="10">
    <source>
        <dbReference type="ARBA" id="ARBA00023004"/>
    </source>
</evidence>
<evidence type="ECO:0000256" key="7">
    <source>
        <dbReference type="ARBA" id="ARBA00022723"/>
    </source>
</evidence>
<evidence type="ECO:0008006" key="17">
    <source>
        <dbReference type="Google" id="ProtNLM"/>
    </source>
</evidence>
<sequence length="980" mass="110407">MVFDFYLSCAFAVVTLILIWWMRTRTTAQRLPTPPGPKGLPFIGNIHQLPLEGQELLFAKWGKEFGDIVFVKFFGTPALILNSYEAAEDLLIKRSALYSHRPPFIALKELIGWTSMLPLMQYDSQYRKMRAWFSAGVSNKTAVEGFKPLARRETYGYLAWILKDPDAWEALFAQYGAAMMLDVAYGYKVTSPDDELVKIASLAMNGTARSGDGFGLILDFLPILKHWPAWMPGSTLKSLTNATRTQVNQMRDLPFKWVLSNMEKGVTTSSFLQSLLEKYMQKGAIPEAEEFDIKSAAATVYGAGTDTMTVTLMTLMMAMVKFPEAYYKAQQELDRVVGHDRLPEFEDRDSLPYLNAFLLEVYRWHPPLLLALPHRILQDDVYRGYHIPAGTVVIPNVWNMSQDESKFLEPEKFRPERFLGPNPETEVDPKDFAFGFGRRVCPGKDFADSSSFLLAACIISTMDVARAKDDNGVEIDPPLEFYQGVTNRPKSFSCRITPRSQKSAELINQMHELTKRPRRGSRLPLPPGPAGLPFIGNIHQLPVENQEVVFSQWAKEYGDVVFARFFGVPVIILNSVGAAQDLLVKRSGNYSDRPAFVAMRELVGWDTMLPLLTYVDQRFKKIRTWFKEILSSKVASNRLKPLQRRETYTLLNLLLTRPEEYTSHLVRFGGSVLLDVAYAYKVVTDDDPLLQAGEAAMHGTALAGSGFGLILDFFPTLKHWPMWLPGSGFKRTAKATGVLVDRLKNVPYNKVVSDMAKGKASSCFLVDLLETHLQRGPISDSDVQDIKTAAATVYGAGTDAMSVFLINFILAMVKHPDVLRRAQDEIDRVVGHERLPDFDDRASLPYLDGVLRETFRWHPTFLLGLPHRSMQDDEYMGYRIPGGAIVLANIWHMSQNKAEFPNPHEFRPERYIGPDPESKADPREFAFGFGRRGCPGKSFADSSVFLLVANIVATMNLAKAKDENGVEIDPPFEFEQGVTR</sequence>
<comment type="caution">
    <text evidence="15">The sequence shown here is derived from an EMBL/GenBank/DDBJ whole genome shotgun (WGS) entry which is preliminary data.</text>
</comment>
<feature type="binding site" description="axial binding residue" evidence="13">
    <location>
        <position position="441"/>
    </location>
    <ligand>
        <name>heme</name>
        <dbReference type="ChEBI" id="CHEBI:30413"/>
    </ligand>
    <ligandPart>
        <name>Fe</name>
        <dbReference type="ChEBI" id="CHEBI:18248"/>
    </ligandPart>
</feature>
<keyword evidence="10 13" id="KW-0408">Iron</keyword>
<dbReference type="PROSITE" id="PS00086">
    <property type="entry name" value="CYTOCHROME_P450"/>
    <property type="match status" value="2"/>
</dbReference>
<dbReference type="PANTHER" id="PTHR46300:SF7">
    <property type="entry name" value="P450, PUTATIVE (EUROFUNG)-RELATED"/>
    <property type="match status" value="1"/>
</dbReference>
<keyword evidence="8 14" id="KW-1133">Transmembrane helix</keyword>
<dbReference type="EMBL" id="RWJN01000127">
    <property type="protein sequence ID" value="TCD66640.1"/>
    <property type="molecule type" value="Genomic_DNA"/>
</dbReference>